<organism evidence="1">
    <name type="scientific">Aquarana catesbeiana</name>
    <name type="common">American bullfrog</name>
    <name type="synonym">Rana catesbeiana</name>
    <dbReference type="NCBI Taxonomy" id="8400"/>
    <lineage>
        <taxon>Eukaryota</taxon>
        <taxon>Metazoa</taxon>
        <taxon>Chordata</taxon>
        <taxon>Craniata</taxon>
        <taxon>Vertebrata</taxon>
        <taxon>Euteleostomi</taxon>
        <taxon>Amphibia</taxon>
        <taxon>Batrachia</taxon>
        <taxon>Anura</taxon>
        <taxon>Neobatrachia</taxon>
        <taxon>Ranoidea</taxon>
        <taxon>Ranidae</taxon>
        <taxon>Aquarana</taxon>
    </lineage>
</organism>
<accession>A0A2G9R3W7</accession>
<name>A0A2G9R3W7_AQUCT</name>
<dbReference type="AlphaFoldDB" id="A0A2G9R3W7"/>
<evidence type="ECO:0000313" key="1">
    <source>
        <dbReference type="EMBL" id="PIO22578.1"/>
    </source>
</evidence>
<dbReference type="EMBL" id="KV992927">
    <property type="protein sequence ID" value="PIO22578.1"/>
    <property type="molecule type" value="Genomic_DNA"/>
</dbReference>
<protein>
    <submittedName>
        <fullName evidence="1">Uncharacterized protein</fullName>
    </submittedName>
</protein>
<proteinExistence type="predicted"/>
<gene>
    <name evidence="1" type="ORF">AB205_0037320</name>
</gene>
<sequence>MSSTSTGSLLHMRALQLLHLSNRRTGLGTPDLSRDHHQSYLLGCRCSLLVRTLSLNLKVRRLPLRSSVMLSNV</sequence>
<reference evidence="1" key="1">
    <citation type="submission" date="2017-08" db="EMBL/GenBank/DDBJ databases">
        <title>Assembly of the North American Bullfrog Genome.</title>
        <authorList>
            <person name="Warren R.L."/>
            <person name="Vandervalk B.P."/>
            <person name="Kucuk E."/>
            <person name="Birol I."/>
            <person name="Helbing C."/>
            <person name="Pandoh P."/>
            <person name="Behsaz B."/>
            <person name="Mohamadi H."/>
            <person name="Chu J."/>
            <person name="Jackman S."/>
            <person name="Hammond S.A."/>
            <person name="Veldhoen N."/>
            <person name="Kirk H."/>
            <person name="Zhao Y."/>
            <person name="Coope R."/>
            <person name="Pleasance S."/>
            <person name="Moore R."/>
            <person name="Holt R."/>
        </authorList>
    </citation>
    <scope>NUCLEOTIDE SEQUENCE</scope>
    <source>
        <strain evidence="1">Bruno</strain>
        <tissue evidence="1">Liver</tissue>
    </source>
</reference>